<feature type="modified residue" description="N6-(pyridoxal phosphate)lysine" evidence="5">
    <location>
        <position position="203"/>
    </location>
</feature>
<dbReference type="InterPro" id="IPR000277">
    <property type="entry name" value="Cys/Met-Metab_PyrdxlP-dep_enz"/>
</dbReference>
<dbReference type="KEGG" id="shal:SHALO_1684"/>
<dbReference type="GO" id="GO:0003962">
    <property type="term" value="F:cystathionine gamma-synthase activity"/>
    <property type="evidence" value="ECO:0007669"/>
    <property type="project" value="UniProtKB-EC"/>
</dbReference>
<dbReference type="Gene3D" id="3.90.1150.10">
    <property type="entry name" value="Aspartate Aminotransferase, domain 1"/>
    <property type="match status" value="1"/>
</dbReference>
<sequence>MNQETLALHYGYDKQQFGTMSVPIYQTTAYDFGSAETAANRFALKELGPIYTRLNNPTTDVLEARIAAVENGEAAIATASGQAAIFFAIANLAEAGDNILVAKKIYGGATTLLTHTIKRFGITAKVFESDHADDLEALIDYKTKAIFFETLSNPQIAIPNIEKIVSIAQKYNIITVADNTVATPILFQPLNHGIDVSVHSASKYISGQGSAMGGLVVEAKGLNAKLIGNPRYPQFNEPDESYHGLIYATLPFPIFSLRIRLSLIRDIGATIAPFNSWLLIQGLETLSLRVKEHSRNAHKVASFLNSHPKVKKVSYPGLESDPLHVRAKHYFTDAQTSGLLSFEVEDFEFAKHILNSTKIFSVVVNIGDSKSIITHPASTTHQQLSTEELEKSGVKAGLIRLSIGLENADDLISDLKIALG</sequence>
<dbReference type="GO" id="GO:0004124">
    <property type="term" value="F:cysteine synthase activity"/>
    <property type="evidence" value="ECO:0007669"/>
    <property type="project" value="TreeGrafter"/>
</dbReference>
<dbReference type="GO" id="GO:0030170">
    <property type="term" value="F:pyridoxal phosphate binding"/>
    <property type="evidence" value="ECO:0007669"/>
    <property type="project" value="InterPro"/>
</dbReference>
<dbReference type="GO" id="GO:0071269">
    <property type="term" value="P:L-homocysteine biosynthetic process"/>
    <property type="evidence" value="ECO:0007669"/>
    <property type="project" value="TreeGrafter"/>
</dbReference>
<dbReference type="FunFam" id="3.40.640.10:FF:000046">
    <property type="entry name" value="Cystathionine gamma-lyase"/>
    <property type="match status" value="1"/>
</dbReference>
<dbReference type="EC" id="2.5.1.49" evidence="7"/>
<evidence type="ECO:0000256" key="6">
    <source>
        <dbReference type="RuleBase" id="RU362118"/>
    </source>
</evidence>
<dbReference type="GO" id="GO:0019346">
    <property type="term" value="P:transsulfuration"/>
    <property type="evidence" value="ECO:0007669"/>
    <property type="project" value="InterPro"/>
</dbReference>
<comment type="cofactor">
    <cofactor evidence="1 6">
        <name>pyridoxal 5'-phosphate</name>
        <dbReference type="ChEBI" id="CHEBI:597326"/>
    </cofactor>
</comment>
<dbReference type="InterPro" id="IPR006235">
    <property type="entry name" value="OAc-hSer/O-AcSer_sulfhydrylase"/>
</dbReference>
<dbReference type="GO" id="GO:0005737">
    <property type="term" value="C:cytoplasm"/>
    <property type="evidence" value="ECO:0007669"/>
    <property type="project" value="TreeGrafter"/>
</dbReference>
<keyword evidence="3 7" id="KW-0808">Transferase</keyword>
<dbReference type="InterPro" id="IPR015421">
    <property type="entry name" value="PyrdxlP-dep_Trfase_major"/>
</dbReference>
<dbReference type="Pfam" id="PF01053">
    <property type="entry name" value="Cys_Met_Meta_PP"/>
    <property type="match status" value="1"/>
</dbReference>
<keyword evidence="8" id="KW-1185">Reference proteome</keyword>
<dbReference type="FunFam" id="3.90.1150.10:FF:000033">
    <property type="entry name" value="Cystathionine gamma-synthase"/>
    <property type="match status" value="1"/>
</dbReference>
<protein>
    <submittedName>
        <fullName evidence="7">O-acetylhomoserine aminocarboxypropyltransferase-like protein</fullName>
        <ecNumber evidence="7">2.5.1.48</ecNumber>
        <ecNumber evidence="7">2.5.1.49</ecNumber>
    </submittedName>
</protein>
<evidence type="ECO:0000256" key="4">
    <source>
        <dbReference type="ARBA" id="ARBA00022898"/>
    </source>
</evidence>
<dbReference type="PANTHER" id="PTHR43797:SF2">
    <property type="entry name" value="HOMOCYSTEINE_CYSTEINE SYNTHASE"/>
    <property type="match status" value="1"/>
</dbReference>
<evidence type="ECO:0000256" key="5">
    <source>
        <dbReference type="PIRSR" id="PIRSR001434-2"/>
    </source>
</evidence>
<dbReference type="NCBIfam" id="TIGR01326">
    <property type="entry name" value="OAH_OAS_sulfhy"/>
    <property type="match status" value="1"/>
</dbReference>
<dbReference type="STRING" id="1193502.SHALO_1684"/>
<dbReference type="PANTHER" id="PTHR43797">
    <property type="entry name" value="HOMOCYSTEINE/CYSTEINE SYNTHASE"/>
    <property type="match status" value="1"/>
</dbReference>
<dbReference type="SUPFAM" id="SSF53383">
    <property type="entry name" value="PLP-dependent transferases"/>
    <property type="match status" value="1"/>
</dbReference>
<dbReference type="InterPro" id="IPR015424">
    <property type="entry name" value="PyrdxlP-dep_Trfase"/>
</dbReference>
<dbReference type="InterPro" id="IPR015422">
    <property type="entry name" value="PyrdxlP-dep_Trfase_small"/>
</dbReference>
<evidence type="ECO:0000256" key="3">
    <source>
        <dbReference type="ARBA" id="ARBA00022679"/>
    </source>
</evidence>
<organism evidence="7 8">
    <name type="scientific">Sulfurospirillum halorespirans DSM 13726</name>
    <dbReference type="NCBI Taxonomy" id="1193502"/>
    <lineage>
        <taxon>Bacteria</taxon>
        <taxon>Pseudomonadati</taxon>
        <taxon>Campylobacterota</taxon>
        <taxon>Epsilonproteobacteria</taxon>
        <taxon>Campylobacterales</taxon>
        <taxon>Sulfurospirillaceae</taxon>
        <taxon>Sulfurospirillum</taxon>
    </lineage>
</organism>
<comment type="similarity">
    <text evidence="2 6">Belongs to the trans-sulfuration enzymes family.</text>
</comment>
<dbReference type="RefSeq" id="WP_069478150.1">
    <property type="nucleotide sequence ID" value="NZ_CP017111.1"/>
</dbReference>
<dbReference type="GO" id="GO:0003961">
    <property type="term" value="F:O-acetylhomoserine aminocarboxypropyltransferase activity"/>
    <property type="evidence" value="ECO:0007669"/>
    <property type="project" value="UniProtKB-EC"/>
</dbReference>
<evidence type="ECO:0000313" key="7">
    <source>
        <dbReference type="EMBL" id="AOO65455.1"/>
    </source>
</evidence>
<gene>
    <name evidence="7" type="ORF">SHALO_1684</name>
</gene>
<proteinExistence type="inferred from homology"/>
<name>A0A1D7TKC8_9BACT</name>
<dbReference type="PATRIC" id="fig|1193502.14.peg.1710"/>
<evidence type="ECO:0000256" key="2">
    <source>
        <dbReference type="ARBA" id="ARBA00009077"/>
    </source>
</evidence>
<dbReference type="PIRSF" id="PIRSF001434">
    <property type="entry name" value="CGS"/>
    <property type="match status" value="1"/>
</dbReference>
<evidence type="ECO:0000256" key="1">
    <source>
        <dbReference type="ARBA" id="ARBA00001933"/>
    </source>
</evidence>
<keyword evidence="4 5" id="KW-0663">Pyridoxal phosphate</keyword>
<dbReference type="AlphaFoldDB" id="A0A1D7TKC8"/>
<dbReference type="EMBL" id="CP017111">
    <property type="protein sequence ID" value="AOO65455.1"/>
    <property type="molecule type" value="Genomic_DNA"/>
</dbReference>
<dbReference type="GO" id="GO:0006535">
    <property type="term" value="P:cysteine biosynthetic process from serine"/>
    <property type="evidence" value="ECO:0007669"/>
    <property type="project" value="TreeGrafter"/>
</dbReference>
<dbReference type="CDD" id="cd00614">
    <property type="entry name" value="CGS_like"/>
    <property type="match status" value="1"/>
</dbReference>
<dbReference type="Proteomes" id="UP000094609">
    <property type="component" value="Chromosome"/>
</dbReference>
<evidence type="ECO:0000313" key="8">
    <source>
        <dbReference type="Proteomes" id="UP000094609"/>
    </source>
</evidence>
<accession>A0A1D7TKC8</accession>
<reference evidence="8" key="1">
    <citation type="submission" date="2016-08" db="EMBL/GenBank/DDBJ databases">
        <title>Complete genome sequence of the organohalide-respiring Epsilonproteobacterium Sulfurospirillum halorespirans.</title>
        <authorList>
            <person name="Goris T."/>
            <person name="Zimmermann J."/>
            <person name="Schenz B."/>
            <person name="Lemos M."/>
            <person name="Hackermueller J."/>
            <person name="Diekert G."/>
        </authorList>
    </citation>
    <scope>NUCLEOTIDE SEQUENCE [LARGE SCALE GENOMIC DNA]</scope>
    <source>
        <strain>DSM 13726</strain>
        <strain evidence="8">PCE-M2</strain>
    </source>
</reference>
<dbReference type="Gene3D" id="3.40.640.10">
    <property type="entry name" value="Type I PLP-dependent aspartate aminotransferase-like (Major domain)"/>
    <property type="match status" value="1"/>
</dbReference>
<dbReference type="EC" id="2.5.1.48" evidence="7"/>